<dbReference type="SMART" id="SM00358">
    <property type="entry name" value="DSRM"/>
    <property type="match status" value="1"/>
</dbReference>
<comment type="catalytic activity">
    <reaction evidence="1 11">
        <text>Endonucleolytic cleavage to 5'-phosphomonoester.</text>
        <dbReference type="EC" id="3.1.26.3"/>
    </reaction>
</comment>
<keyword evidence="11" id="KW-0819">tRNA processing</keyword>
<evidence type="ECO:0000259" key="12">
    <source>
        <dbReference type="PROSITE" id="PS50137"/>
    </source>
</evidence>
<evidence type="ECO:0000259" key="13">
    <source>
        <dbReference type="PROSITE" id="PS50142"/>
    </source>
</evidence>
<dbReference type="PANTHER" id="PTHR14950:SF37">
    <property type="entry name" value="ENDORIBONUCLEASE DICER"/>
    <property type="match status" value="1"/>
</dbReference>
<keyword evidence="7 11" id="KW-0378">Hydrolase</keyword>
<dbReference type="Pfam" id="PF00035">
    <property type="entry name" value="dsrm"/>
    <property type="match status" value="1"/>
</dbReference>
<feature type="domain" description="DRBM" evidence="12">
    <location>
        <begin position="160"/>
        <end position="230"/>
    </location>
</feature>
<keyword evidence="11" id="KW-0699">rRNA-binding</keyword>
<evidence type="ECO:0000256" key="9">
    <source>
        <dbReference type="ARBA" id="ARBA00022884"/>
    </source>
</evidence>
<dbReference type="InterPro" id="IPR000999">
    <property type="entry name" value="RNase_III_dom"/>
</dbReference>
<evidence type="ECO:0000256" key="11">
    <source>
        <dbReference type="HAMAP-Rule" id="MF_00104"/>
    </source>
</evidence>
<dbReference type="PROSITE" id="PS50137">
    <property type="entry name" value="DS_RBD"/>
    <property type="match status" value="1"/>
</dbReference>
<dbReference type="InterPro" id="IPR011907">
    <property type="entry name" value="RNase_III"/>
</dbReference>
<gene>
    <name evidence="11 14" type="primary">rnc</name>
    <name evidence="14" type="ORF">K1X11_001015</name>
</gene>
<keyword evidence="15" id="KW-1185">Reference proteome</keyword>
<keyword evidence="9 11" id="KW-0694">RNA-binding</keyword>
<comment type="similarity">
    <text evidence="2">Belongs to the ribonuclease III family.</text>
</comment>
<keyword evidence="8 11" id="KW-0460">Magnesium</keyword>
<keyword evidence="6 11" id="KW-0255">Endonuclease</keyword>
<evidence type="ECO:0000313" key="15">
    <source>
        <dbReference type="Proteomes" id="UP000738431"/>
    </source>
</evidence>
<comment type="function">
    <text evidence="10 11">Digests double-stranded RNA. Involved in the processing of primary rRNA transcript to yield the immediate precursors to the large and small rRNAs (23S and 16S). Processes some mRNAs, and tRNAs when they are encoded in the rRNA operon. Processes pre-crRNA and tracrRNA of type II CRISPR loci if present in the organism.</text>
</comment>
<dbReference type="CDD" id="cd00593">
    <property type="entry name" value="RIBOc"/>
    <property type="match status" value="1"/>
</dbReference>
<dbReference type="InterPro" id="IPR036389">
    <property type="entry name" value="RNase_III_sf"/>
</dbReference>
<dbReference type="GO" id="GO:0004525">
    <property type="term" value="F:ribonuclease III activity"/>
    <property type="evidence" value="ECO:0007669"/>
    <property type="project" value="UniProtKB-EC"/>
</dbReference>
<comment type="cofactor">
    <cofactor evidence="11">
        <name>Mg(2+)</name>
        <dbReference type="ChEBI" id="CHEBI:18420"/>
    </cofactor>
</comment>
<dbReference type="Pfam" id="PF14622">
    <property type="entry name" value="Ribonucleas_3_3"/>
    <property type="match status" value="1"/>
</dbReference>
<evidence type="ECO:0000256" key="7">
    <source>
        <dbReference type="ARBA" id="ARBA00022801"/>
    </source>
</evidence>
<comment type="subcellular location">
    <subcellularLocation>
        <location evidence="11">Cytoplasm</location>
    </subcellularLocation>
</comment>
<dbReference type="CDD" id="cd10845">
    <property type="entry name" value="DSRM_RNAse_III_family"/>
    <property type="match status" value="1"/>
</dbReference>
<organism evidence="14 15">
    <name type="scientific">Actomonas aquatica</name>
    <dbReference type="NCBI Taxonomy" id="2866162"/>
    <lineage>
        <taxon>Bacteria</taxon>
        <taxon>Pseudomonadati</taxon>
        <taxon>Verrucomicrobiota</taxon>
        <taxon>Opitutia</taxon>
        <taxon>Opitutales</taxon>
        <taxon>Opitutaceae</taxon>
        <taxon>Actomonas</taxon>
    </lineage>
</organism>
<dbReference type="InterPro" id="IPR014720">
    <property type="entry name" value="dsRBD_dom"/>
</dbReference>
<dbReference type="SMART" id="SM00535">
    <property type="entry name" value="RIBOc"/>
    <property type="match status" value="1"/>
</dbReference>
<evidence type="ECO:0000256" key="5">
    <source>
        <dbReference type="ARBA" id="ARBA00022723"/>
    </source>
</evidence>
<dbReference type="NCBIfam" id="TIGR02191">
    <property type="entry name" value="RNaseIII"/>
    <property type="match status" value="1"/>
</dbReference>
<dbReference type="PANTHER" id="PTHR14950">
    <property type="entry name" value="DICER-RELATED"/>
    <property type="match status" value="1"/>
</dbReference>
<evidence type="ECO:0000256" key="2">
    <source>
        <dbReference type="ARBA" id="ARBA00010183"/>
    </source>
</evidence>
<dbReference type="PROSITE" id="PS50142">
    <property type="entry name" value="RNASE_3_2"/>
    <property type="match status" value="1"/>
</dbReference>
<feature type="domain" description="RNase III" evidence="13">
    <location>
        <begin position="5"/>
        <end position="133"/>
    </location>
</feature>
<feature type="active site" evidence="11">
    <location>
        <position position="122"/>
    </location>
</feature>
<reference evidence="14 15" key="1">
    <citation type="submission" date="2023-12" db="EMBL/GenBank/DDBJ databases">
        <title>Description of an unclassified Opitutus bacterium of Verrucomicrobiota.</title>
        <authorList>
            <person name="Zhang D.-F."/>
        </authorList>
    </citation>
    <scope>NUCLEOTIDE SEQUENCE [LARGE SCALE GENOMIC DNA]</scope>
    <source>
        <strain evidence="14 15">WL0086</strain>
    </source>
</reference>
<keyword evidence="11" id="KW-0698">rRNA processing</keyword>
<feature type="binding site" evidence="11">
    <location>
        <position position="119"/>
    </location>
    <ligand>
        <name>Mg(2+)</name>
        <dbReference type="ChEBI" id="CHEBI:18420"/>
    </ligand>
</feature>
<feature type="active site" evidence="11">
    <location>
        <position position="50"/>
    </location>
</feature>
<name>A0ABZ1CBL6_9BACT</name>
<dbReference type="PROSITE" id="PS00517">
    <property type="entry name" value="RNASE_3_1"/>
    <property type="match status" value="1"/>
</dbReference>
<dbReference type="SUPFAM" id="SSF69065">
    <property type="entry name" value="RNase III domain-like"/>
    <property type="match status" value="1"/>
</dbReference>
<evidence type="ECO:0000256" key="6">
    <source>
        <dbReference type="ARBA" id="ARBA00022759"/>
    </source>
</evidence>
<evidence type="ECO:0000256" key="1">
    <source>
        <dbReference type="ARBA" id="ARBA00000109"/>
    </source>
</evidence>
<dbReference type="RefSeq" id="WP_221028995.1">
    <property type="nucleotide sequence ID" value="NZ_CP139781.1"/>
</dbReference>
<sequence length="236" mass="26168">MSSPAETLQQKIGYPFRDPQLLRLALTHSSWLQDHPEETESNQRLEFLGDAVLQLILTEELYRLYPTEREGDLSKRRAALTKGHYLARLAREIDLAPALLLAASEEQMGGRDRPAALEDAFEALVGAVYSDSDYAAARTVVLRLYGDLANRLGSVIEHENPKGRLQERVQPVHGNSALRYRVDHVSGEDHAREYEAQVFLQGECLGTGRGSSKKSAEEQAAREALTSATIRALGDS</sequence>
<dbReference type="EC" id="3.1.26.3" evidence="11"/>
<dbReference type="Proteomes" id="UP000738431">
    <property type="component" value="Chromosome"/>
</dbReference>
<evidence type="ECO:0000256" key="4">
    <source>
        <dbReference type="ARBA" id="ARBA00022722"/>
    </source>
</evidence>
<dbReference type="Gene3D" id="1.10.1520.10">
    <property type="entry name" value="Ribonuclease III domain"/>
    <property type="match status" value="1"/>
</dbReference>
<dbReference type="HAMAP" id="MF_00104">
    <property type="entry name" value="RNase_III"/>
    <property type="match status" value="1"/>
</dbReference>
<evidence type="ECO:0000313" key="14">
    <source>
        <dbReference type="EMBL" id="WRQ87969.1"/>
    </source>
</evidence>
<keyword evidence="11" id="KW-0963">Cytoplasm</keyword>
<accession>A0ABZ1CBL6</accession>
<keyword evidence="3 11" id="KW-0507">mRNA processing</keyword>
<protein>
    <recommendedName>
        <fullName evidence="11">Ribonuclease 3</fullName>
        <ecNumber evidence="11">3.1.26.3</ecNumber>
    </recommendedName>
    <alternativeName>
        <fullName evidence="11">Ribonuclease III</fullName>
        <shortName evidence="11">RNase III</shortName>
    </alternativeName>
</protein>
<comment type="subunit">
    <text evidence="11">Homodimer.</text>
</comment>
<feature type="binding site" evidence="11">
    <location>
        <position position="122"/>
    </location>
    <ligand>
        <name>Mg(2+)</name>
        <dbReference type="ChEBI" id="CHEBI:18420"/>
    </ligand>
</feature>
<dbReference type="EMBL" id="CP139781">
    <property type="protein sequence ID" value="WRQ87969.1"/>
    <property type="molecule type" value="Genomic_DNA"/>
</dbReference>
<evidence type="ECO:0000256" key="3">
    <source>
        <dbReference type="ARBA" id="ARBA00022664"/>
    </source>
</evidence>
<proteinExistence type="inferred from homology"/>
<keyword evidence="4 11" id="KW-0540">Nuclease</keyword>
<evidence type="ECO:0000256" key="8">
    <source>
        <dbReference type="ARBA" id="ARBA00022842"/>
    </source>
</evidence>
<evidence type="ECO:0000256" key="10">
    <source>
        <dbReference type="ARBA" id="ARBA00049596"/>
    </source>
</evidence>
<dbReference type="Gene3D" id="3.30.160.20">
    <property type="match status" value="1"/>
</dbReference>
<keyword evidence="5 11" id="KW-0479">Metal-binding</keyword>
<dbReference type="SUPFAM" id="SSF54768">
    <property type="entry name" value="dsRNA-binding domain-like"/>
    <property type="match status" value="1"/>
</dbReference>
<feature type="binding site" evidence="11">
    <location>
        <position position="46"/>
    </location>
    <ligand>
        <name>Mg(2+)</name>
        <dbReference type="ChEBI" id="CHEBI:18420"/>
    </ligand>
</feature>